<accession>A0ABU9TTL8</accession>
<evidence type="ECO:0000313" key="6">
    <source>
        <dbReference type="Proteomes" id="UP001449225"/>
    </source>
</evidence>
<comment type="similarity">
    <text evidence="2">Belongs to the ACC deaminase/D-cysteine desulfhydrase family.</text>
</comment>
<evidence type="ECO:0000256" key="2">
    <source>
        <dbReference type="ARBA" id="ARBA00008639"/>
    </source>
</evidence>
<reference evidence="5 6" key="1">
    <citation type="submission" date="2024-03" db="EMBL/GenBank/DDBJ databases">
        <title>Community enrichment and isolation of bacterial strains for fucoidan degradation.</title>
        <authorList>
            <person name="Sichert A."/>
        </authorList>
    </citation>
    <scope>NUCLEOTIDE SEQUENCE [LARGE SCALE GENOMIC DNA]</scope>
    <source>
        <strain evidence="5 6">AS76</strain>
    </source>
</reference>
<dbReference type="Proteomes" id="UP001449225">
    <property type="component" value="Unassembled WGS sequence"/>
</dbReference>
<keyword evidence="3" id="KW-0663">Pyridoxal phosphate</keyword>
<dbReference type="InterPro" id="IPR001926">
    <property type="entry name" value="TrpB-like_PALP"/>
</dbReference>
<dbReference type="InterPro" id="IPR036052">
    <property type="entry name" value="TrpB-like_PALP_sf"/>
</dbReference>
<dbReference type="RefSeq" id="WP_067988166.1">
    <property type="nucleotide sequence ID" value="NZ_CAXBCE010000044.1"/>
</dbReference>
<dbReference type="PANTHER" id="PTHR43780:SF2">
    <property type="entry name" value="1-AMINOCYCLOPROPANE-1-CARBOXYLATE DEAMINASE-RELATED"/>
    <property type="match status" value="1"/>
</dbReference>
<dbReference type="Pfam" id="PF00291">
    <property type="entry name" value="PALP"/>
    <property type="match status" value="1"/>
</dbReference>
<evidence type="ECO:0000313" key="5">
    <source>
        <dbReference type="EMBL" id="MEM5537060.1"/>
    </source>
</evidence>
<dbReference type="EMBL" id="JBBMRA010000010">
    <property type="protein sequence ID" value="MEM5537060.1"/>
    <property type="molecule type" value="Genomic_DNA"/>
</dbReference>
<comment type="caution">
    <text evidence="5">The sequence shown here is derived from an EMBL/GenBank/DDBJ whole genome shotgun (WGS) entry which is preliminary data.</text>
</comment>
<gene>
    <name evidence="5" type="ORF">WNY58_11715</name>
</gene>
<comment type="cofactor">
    <cofactor evidence="1">
        <name>pyridoxal 5'-phosphate</name>
        <dbReference type="ChEBI" id="CHEBI:597326"/>
    </cofactor>
</comment>
<dbReference type="SUPFAM" id="SSF53686">
    <property type="entry name" value="Tryptophan synthase beta subunit-like PLP-dependent enzymes"/>
    <property type="match status" value="1"/>
</dbReference>
<dbReference type="Gene3D" id="3.40.50.1100">
    <property type="match status" value="2"/>
</dbReference>
<dbReference type="PIRSF" id="PIRSF006278">
    <property type="entry name" value="ACCD_DCysDesulf"/>
    <property type="match status" value="1"/>
</dbReference>
<protein>
    <submittedName>
        <fullName evidence="5">Pyridoxal-phosphate dependent enzyme</fullName>
    </submittedName>
</protein>
<sequence>MFHPVYELPVVSLNFPSARQRGIGIHLLRLDQIDERVSGNKWFKLKYNLKAAGEQGFDRVLSFGGAYSNHIHALAWAGKVLGIKTIGVIRGEPEYANNPTLSDAARWGMELHFVTRAEYKRRQDADFLHALKERFDDPFIVPEGGSNALAVKGTAEIVSRAIISDFGIDHIVLPCGTGGTLAGVAASQPDISVVGIPVLKGAEFLNDDIESLLKSAGCSDLNNWVLECGGHFGGYGKTTPELLAFIAMMASDYGIPLDQVYTGKMLLRVIELIDADFFVKGSQLLVLHTGGLQGLRSL</sequence>
<organism evidence="5 6">
    <name type="scientific">Neptuniibacter pectenicola</name>
    <dbReference type="NCBI Taxonomy" id="1806669"/>
    <lineage>
        <taxon>Bacteria</taxon>
        <taxon>Pseudomonadati</taxon>
        <taxon>Pseudomonadota</taxon>
        <taxon>Gammaproteobacteria</taxon>
        <taxon>Oceanospirillales</taxon>
        <taxon>Oceanospirillaceae</taxon>
        <taxon>Neptuniibacter</taxon>
    </lineage>
</organism>
<feature type="domain" description="Tryptophan synthase beta chain-like PALP" evidence="4">
    <location>
        <begin position="19"/>
        <end position="290"/>
    </location>
</feature>
<evidence type="ECO:0000256" key="3">
    <source>
        <dbReference type="ARBA" id="ARBA00022898"/>
    </source>
</evidence>
<dbReference type="InterPro" id="IPR027278">
    <property type="entry name" value="ACCD_DCysDesulf"/>
</dbReference>
<dbReference type="PANTHER" id="PTHR43780">
    <property type="entry name" value="1-AMINOCYCLOPROPANE-1-CARBOXYLATE DEAMINASE-RELATED"/>
    <property type="match status" value="1"/>
</dbReference>
<evidence type="ECO:0000256" key="1">
    <source>
        <dbReference type="ARBA" id="ARBA00001933"/>
    </source>
</evidence>
<proteinExistence type="inferred from homology"/>
<name>A0ABU9TTL8_9GAMM</name>
<keyword evidence="6" id="KW-1185">Reference proteome</keyword>
<evidence type="ECO:0000259" key="4">
    <source>
        <dbReference type="Pfam" id="PF00291"/>
    </source>
</evidence>